<dbReference type="PANTHER" id="PTHR41791:SF1">
    <property type="entry name" value="SSL7039 PROTEIN"/>
    <property type="match status" value="1"/>
</dbReference>
<dbReference type="EMBL" id="CDMG01000009">
    <property type="protein sequence ID" value="CRF53144.1"/>
    <property type="molecule type" value="Genomic_DNA"/>
</dbReference>
<organism evidence="1 2">
    <name type="scientific">Helicobacter ailurogastricus</name>
    <dbReference type="NCBI Taxonomy" id="1578720"/>
    <lineage>
        <taxon>Bacteria</taxon>
        <taxon>Pseudomonadati</taxon>
        <taxon>Campylobacterota</taxon>
        <taxon>Epsilonproteobacteria</taxon>
        <taxon>Campylobacterales</taxon>
        <taxon>Helicobacteraceae</taxon>
        <taxon>Helicobacter</taxon>
    </lineage>
</organism>
<dbReference type="PIRSF" id="PIRSF028744">
    <property type="entry name" value="Addict_mod_HI1419"/>
    <property type="match status" value="1"/>
</dbReference>
<sequence length="72" mass="8237">MRRIQNLKNSGHFGDHKHIGGVLFELRIHARPGYRLYVAKQGETLVILLCGDDKSTQQKNIIEAQKILEELP</sequence>
<reference evidence="2" key="1">
    <citation type="submission" date="2014-12" db="EMBL/GenBank/DDBJ databases">
        <authorList>
            <person name="Jaenicke S."/>
        </authorList>
    </citation>
    <scope>NUCLEOTIDE SEQUENCE [LARGE SCALE GENOMIC DNA]</scope>
</reference>
<evidence type="ECO:0000313" key="1">
    <source>
        <dbReference type="EMBL" id="CRF53144.1"/>
    </source>
</evidence>
<dbReference type="GeneID" id="82132512"/>
<dbReference type="NCBIfam" id="TIGR02683">
    <property type="entry name" value="upstrm_HI1419"/>
    <property type="match status" value="1"/>
</dbReference>
<dbReference type="Proteomes" id="UP000043437">
    <property type="component" value="Unassembled WGS sequence"/>
</dbReference>
<protein>
    <submittedName>
        <fullName evidence="1">Phage-related protein</fullName>
    </submittedName>
</protein>
<dbReference type="RefSeq" id="WP_082356017.1">
    <property type="nucleotide sequence ID" value="NZ_CDMG01000009.1"/>
</dbReference>
<proteinExistence type="predicted"/>
<evidence type="ECO:0000313" key="2">
    <source>
        <dbReference type="Proteomes" id="UP000043437"/>
    </source>
</evidence>
<accession>A0A0K2Y5M3</accession>
<gene>
    <name evidence="1" type="ORF">HAL07_16090</name>
</gene>
<name>A0A0K2Y5M3_9HELI</name>
<dbReference type="PANTHER" id="PTHR41791">
    <property type="entry name" value="SSL7039 PROTEIN"/>
    <property type="match status" value="1"/>
</dbReference>
<dbReference type="InterPro" id="IPR014056">
    <property type="entry name" value="TypeIITA-like_toxin_pred"/>
</dbReference>
<dbReference type="AlphaFoldDB" id="A0A0K2Y5M3"/>